<dbReference type="SUPFAM" id="SSF89447">
    <property type="entry name" value="AbrB/MazE/MraZ-like"/>
    <property type="match status" value="1"/>
</dbReference>
<proteinExistence type="predicted"/>
<feature type="domain" description="SpoVT-AbrB" evidence="1">
    <location>
        <begin position="11"/>
        <end position="56"/>
    </location>
</feature>
<dbReference type="Pfam" id="PF04014">
    <property type="entry name" value="MazE_antitoxin"/>
    <property type="match status" value="1"/>
</dbReference>
<dbReference type="EMBL" id="CP006867">
    <property type="protein sequence ID" value="ALU12175.1"/>
    <property type="molecule type" value="Genomic_DNA"/>
</dbReference>
<dbReference type="InterPro" id="IPR007159">
    <property type="entry name" value="SpoVT-AbrB_dom"/>
</dbReference>
<dbReference type="GeneID" id="30679631"/>
<dbReference type="AlphaFoldDB" id="A0A0U3FPB9"/>
<reference evidence="2 3" key="1">
    <citation type="submission" date="2013-11" db="EMBL/GenBank/DDBJ databases">
        <title>Comparative genomics of Ignicoccus.</title>
        <authorList>
            <person name="Podar M."/>
        </authorList>
    </citation>
    <scope>NUCLEOTIDE SEQUENCE [LARGE SCALE GENOMIC DNA]</scope>
    <source>
        <strain evidence="2 3">DSM 13165</strain>
    </source>
</reference>
<evidence type="ECO:0000313" key="2">
    <source>
        <dbReference type="EMBL" id="ALU12175.1"/>
    </source>
</evidence>
<gene>
    <name evidence="2" type="ORF">EYM_01075</name>
</gene>
<dbReference type="STRING" id="940295.EYM_01075"/>
<organism evidence="2 3">
    <name type="scientific">Ignicoccus islandicus DSM 13165</name>
    <dbReference type="NCBI Taxonomy" id="940295"/>
    <lineage>
        <taxon>Archaea</taxon>
        <taxon>Thermoproteota</taxon>
        <taxon>Thermoprotei</taxon>
        <taxon>Desulfurococcales</taxon>
        <taxon>Desulfurococcaceae</taxon>
        <taxon>Ignicoccus</taxon>
    </lineage>
</organism>
<dbReference type="Proteomes" id="UP000060778">
    <property type="component" value="Chromosome"/>
</dbReference>
<accession>A0A0U3FPB9</accession>
<evidence type="ECO:0000259" key="1">
    <source>
        <dbReference type="SMART" id="SM00966"/>
    </source>
</evidence>
<evidence type="ECO:0000313" key="3">
    <source>
        <dbReference type="Proteomes" id="UP000060778"/>
    </source>
</evidence>
<keyword evidence="3" id="KW-1185">Reference proteome</keyword>
<name>A0A0U3FPB9_9CREN</name>
<dbReference type="SMART" id="SM00966">
    <property type="entry name" value="SpoVT_AbrB"/>
    <property type="match status" value="1"/>
</dbReference>
<protein>
    <recommendedName>
        <fullName evidence="1">SpoVT-AbrB domain-containing protein</fullName>
    </recommendedName>
</protein>
<dbReference type="OrthoDB" id="17787at2157"/>
<dbReference type="InterPro" id="IPR037914">
    <property type="entry name" value="SpoVT-AbrB_sf"/>
</dbReference>
<dbReference type="GO" id="GO:0003677">
    <property type="term" value="F:DNA binding"/>
    <property type="evidence" value="ECO:0007669"/>
    <property type="project" value="InterPro"/>
</dbReference>
<dbReference type="RefSeq" id="WP_075049275.1">
    <property type="nucleotide sequence ID" value="NZ_CP006867.1"/>
</dbReference>
<sequence>MASIEQRKLVKLGKSTLVVSLPAEWIKRKKLKAGDTLTLYIGENEIIIAPSGETTSSKLTVKLRVKSAENNIVYRTIVSAYINGATEISVEVEDVSLLKEAIKQAKEATSRLIGLEIVDQSLDRIVLQTFTDIRSHDVPSLVNRSLKFLISMIKHLGENQIDIKFLEDIENEIDKLSRLGMRMLITNPDLSKQQSIHLSKLFTSLENASDSVIPLARVIEGKSRLVMDVLNSLVEILEFVREMKLGQTSLKDINDRIELIEHIEASIVEREIDETLKYRILHVVNHVKNLLLSLYDANASILIYTKEELVF</sequence>
<dbReference type="KEGG" id="iis:EYM_01075"/>